<dbReference type="PROSITE" id="PS50110">
    <property type="entry name" value="RESPONSE_REGULATORY"/>
    <property type="match status" value="1"/>
</dbReference>
<dbReference type="FunFam" id="3.40.50.2300:FF:000240">
    <property type="entry name" value="Ethylene receptor"/>
    <property type="match status" value="1"/>
</dbReference>
<evidence type="ECO:0000259" key="2">
    <source>
        <dbReference type="PROSITE" id="PS50110"/>
    </source>
</evidence>
<protein>
    <submittedName>
        <fullName evidence="3">Protein EIN4</fullName>
    </submittedName>
</protein>
<dbReference type="GO" id="GO:0005524">
    <property type="term" value="F:ATP binding"/>
    <property type="evidence" value="ECO:0007669"/>
    <property type="project" value="UniProtKB-KW"/>
</dbReference>
<evidence type="ECO:0000313" key="4">
    <source>
        <dbReference type="Proteomes" id="UP000289340"/>
    </source>
</evidence>
<dbReference type="AlphaFoldDB" id="A0A445FQ75"/>
<accession>A0A445FQ75</accession>
<dbReference type="GO" id="GO:0038199">
    <property type="term" value="F:ethylene receptor activity"/>
    <property type="evidence" value="ECO:0007669"/>
    <property type="project" value="TreeGrafter"/>
</dbReference>
<evidence type="ECO:0000256" key="1">
    <source>
        <dbReference type="PROSITE-ProRule" id="PRU00169"/>
    </source>
</evidence>
<keyword evidence="1" id="KW-0597">Phosphoprotein</keyword>
<dbReference type="SUPFAM" id="SSF52172">
    <property type="entry name" value="CheY-like"/>
    <property type="match status" value="1"/>
</dbReference>
<dbReference type="Pfam" id="PF00072">
    <property type="entry name" value="Response_reg"/>
    <property type="match status" value="1"/>
</dbReference>
<dbReference type="SMART" id="SM00448">
    <property type="entry name" value="REC"/>
    <property type="match status" value="1"/>
</dbReference>
<keyword evidence="4" id="KW-1185">Reference proteome</keyword>
<dbReference type="GO" id="GO:0005783">
    <property type="term" value="C:endoplasmic reticulum"/>
    <property type="evidence" value="ECO:0007669"/>
    <property type="project" value="TreeGrafter"/>
</dbReference>
<dbReference type="GO" id="GO:0046872">
    <property type="term" value="F:metal ion binding"/>
    <property type="evidence" value="ECO:0007669"/>
    <property type="project" value="UniProtKB-KW"/>
</dbReference>
<evidence type="ECO:0000313" key="3">
    <source>
        <dbReference type="EMBL" id="RZB51023.1"/>
    </source>
</evidence>
<proteinExistence type="predicted"/>
<reference evidence="3 4" key="1">
    <citation type="submission" date="2018-09" db="EMBL/GenBank/DDBJ databases">
        <title>A high-quality reference genome of wild soybean provides a powerful tool to mine soybean genomes.</title>
        <authorList>
            <person name="Xie M."/>
            <person name="Chung C.Y.L."/>
            <person name="Li M.-W."/>
            <person name="Wong F.-L."/>
            <person name="Chan T.-F."/>
            <person name="Lam H.-M."/>
        </authorList>
    </citation>
    <scope>NUCLEOTIDE SEQUENCE [LARGE SCALE GENOMIC DNA]</scope>
    <source>
        <strain evidence="4">cv. W05</strain>
        <tissue evidence="3">Hypocotyl of etiolated seedlings</tissue>
    </source>
</reference>
<dbReference type="Proteomes" id="UP000289340">
    <property type="component" value="Chromosome 18"/>
</dbReference>
<sequence length="170" mass="18746">MDIPNTLGLVQGMTLLLKFQIGPSLEKSIFAPKDCSSSQFRGLKVVLAKDDGVNRTVTKKLLEKLGCQVIAVSSGFECLSDISGAGNSFRIILLDLPMPEMDDGFEVAKRIQKFHSHSWHLIIALIASAEEHLREKCLLAGMNGLIQKPIVLHQIANELRTILRRAGEKL</sequence>
<dbReference type="GO" id="GO:0016301">
    <property type="term" value="F:kinase activity"/>
    <property type="evidence" value="ECO:0007669"/>
    <property type="project" value="UniProtKB-KW"/>
</dbReference>
<dbReference type="Gene3D" id="3.40.50.2300">
    <property type="match status" value="1"/>
</dbReference>
<feature type="domain" description="Response regulatory" evidence="2">
    <location>
        <begin position="44"/>
        <end position="163"/>
    </location>
</feature>
<organism evidence="3 4">
    <name type="scientific">Glycine soja</name>
    <name type="common">Wild soybean</name>
    <dbReference type="NCBI Taxonomy" id="3848"/>
    <lineage>
        <taxon>Eukaryota</taxon>
        <taxon>Viridiplantae</taxon>
        <taxon>Streptophyta</taxon>
        <taxon>Embryophyta</taxon>
        <taxon>Tracheophyta</taxon>
        <taxon>Spermatophyta</taxon>
        <taxon>Magnoliopsida</taxon>
        <taxon>eudicotyledons</taxon>
        <taxon>Gunneridae</taxon>
        <taxon>Pentapetalae</taxon>
        <taxon>rosids</taxon>
        <taxon>fabids</taxon>
        <taxon>Fabales</taxon>
        <taxon>Fabaceae</taxon>
        <taxon>Papilionoideae</taxon>
        <taxon>50 kb inversion clade</taxon>
        <taxon>NPAAA clade</taxon>
        <taxon>indigoferoid/millettioid clade</taxon>
        <taxon>Phaseoleae</taxon>
        <taxon>Glycine</taxon>
        <taxon>Glycine subgen. Soja</taxon>
    </lineage>
</organism>
<dbReference type="EMBL" id="QZWG01000018">
    <property type="protein sequence ID" value="RZB51023.1"/>
    <property type="molecule type" value="Genomic_DNA"/>
</dbReference>
<feature type="modified residue" description="4-aspartylphosphate" evidence="1">
    <location>
        <position position="95"/>
    </location>
</feature>
<dbReference type="InterPro" id="IPR001789">
    <property type="entry name" value="Sig_transdc_resp-reg_receiver"/>
</dbReference>
<dbReference type="GO" id="GO:0051740">
    <property type="term" value="F:ethylene binding"/>
    <property type="evidence" value="ECO:0007669"/>
    <property type="project" value="TreeGrafter"/>
</dbReference>
<name>A0A445FQ75_GLYSO</name>
<dbReference type="CDD" id="cd19933">
    <property type="entry name" value="REC_ETR-like"/>
    <property type="match status" value="1"/>
</dbReference>
<gene>
    <name evidence="3" type="ORF">D0Y65_047749</name>
</gene>
<dbReference type="InterPro" id="IPR011006">
    <property type="entry name" value="CheY-like_superfamily"/>
</dbReference>
<dbReference type="PANTHER" id="PTHR24423">
    <property type="entry name" value="TWO-COMPONENT SENSOR HISTIDINE KINASE"/>
    <property type="match status" value="1"/>
</dbReference>
<dbReference type="PANTHER" id="PTHR24423:SF636">
    <property type="entry name" value="ETHYLENE RECEPTOR"/>
    <property type="match status" value="1"/>
</dbReference>
<comment type="caution">
    <text evidence="3">The sequence shown here is derived from an EMBL/GenBank/DDBJ whole genome shotgun (WGS) entry which is preliminary data.</text>
</comment>